<organism evidence="19 20">
    <name type="scientific">Coptotermes formosanus</name>
    <name type="common">Formosan subterranean termite</name>
    <dbReference type="NCBI Taxonomy" id="36987"/>
    <lineage>
        <taxon>Eukaryota</taxon>
        <taxon>Metazoa</taxon>
        <taxon>Ecdysozoa</taxon>
        <taxon>Arthropoda</taxon>
        <taxon>Hexapoda</taxon>
        <taxon>Insecta</taxon>
        <taxon>Pterygota</taxon>
        <taxon>Neoptera</taxon>
        <taxon>Polyneoptera</taxon>
        <taxon>Dictyoptera</taxon>
        <taxon>Blattodea</taxon>
        <taxon>Blattoidea</taxon>
        <taxon>Termitoidae</taxon>
        <taxon>Rhinotermitidae</taxon>
        <taxon>Coptotermes</taxon>
    </lineage>
</organism>
<proteinExistence type="inferred from homology"/>
<dbReference type="InterPro" id="IPR001478">
    <property type="entry name" value="PDZ"/>
</dbReference>
<dbReference type="InterPro" id="IPR036034">
    <property type="entry name" value="PDZ_sf"/>
</dbReference>
<dbReference type="PROSITE" id="PS50011">
    <property type="entry name" value="PROTEIN_KINASE_DOM"/>
    <property type="match status" value="1"/>
</dbReference>
<dbReference type="Proteomes" id="UP000502823">
    <property type="component" value="Unassembled WGS sequence"/>
</dbReference>
<feature type="compositionally biased region" description="Basic and acidic residues" evidence="15">
    <location>
        <begin position="1722"/>
        <end position="1736"/>
    </location>
</feature>
<keyword evidence="20" id="KW-1185">Reference proteome</keyword>
<dbReference type="InterPro" id="IPR011009">
    <property type="entry name" value="Kinase-like_dom_sf"/>
</dbReference>
<keyword evidence="8" id="KW-0808">Transferase</keyword>
<evidence type="ECO:0000256" key="12">
    <source>
        <dbReference type="ARBA" id="ARBA00022842"/>
    </source>
</evidence>
<feature type="compositionally biased region" description="Low complexity" evidence="15">
    <location>
        <begin position="1385"/>
        <end position="1398"/>
    </location>
</feature>
<feature type="compositionally biased region" description="Basic and acidic residues" evidence="15">
    <location>
        <begin position="1633"/>
        <end position="1643"/>
    </location>
</feature>
<gene>
    <name evidence="19" type="ORF">Cfor_08411</name>
</gene>
<feature type="region of interest" description="Disordered" evidence="15">
    <location>
        <begin position="1026"/>
        <end position="1051"/>
    </location>
</feature>
<dbReference type="PANTHER" id="PTHR24356:SF414">
    <property type="entry name" value="NON-SPECIFIC SERINE_THREONINE PROTEIN KINASE"/>
    <property type="match status" value="1"/>
</dbReference>
<dbReference type="SUPFAM" id="SSF56112">
    <property type="entry name" value="Protein kinase-like (PK-like)"/>
    <property type="match status" value="1"/>
</dbReference>
<keyword evidence="7" id="KW-0597">Phosphoprotein</keyword>
<dbReference type="SUPFAM" id="SSF50156">
    <property type="entry name" value="PDZ domain-like"/>
    <property type="match status" value="1"/>
</dbReference>
<keyword evidence="12" id="KW-0460">Magnesium</keyword>
<dbReference type="InterPro" id="IPR037711">
    <property type="entry name" value="MAST"/>
</dbReference>
<dbReference type="OrthoDB" id="10070999at2759"/>
<keyword evidence="5" id="KW-0963">Cytoplasm</keyword>
<dbReference type="EMBL" id="BLKM01000900">
    <property type="protein sequence ID" value="GFG39462.1"/>
    <property type="molecule type" value="Genomic_DNA"/>
</dbReference>
<dbReference type="SMART" id="SM00228">
    <property type="entry name" value="PDZ"/>
    <property type="match status" value="1"/>
</dbReference>
<dbReference type="GO" id="GO:0035556">
    <property type="term" value="P:intracellular signal transduction"/>
    <property type="evidence" value="ECO:0007669"/>
    <property type="project" value="TreeGrafter"/>
</dbReference>
<feature type="region of interest" description="Disordered" evidence="15">
    <location>
        <begin position="206"/>
        <end position="231"/>
    </location>
</feature>
<sequence length="1736" mass="192744">MDAGCVGGRPSRARIRCHSHPTRVGIRGSETINTVKPKADICHRRYSDSEDKSSRSRILPGSEDISSLVRMHSSVLGQSAPTLSATMCPHVGVKMSKDEEHSGQGPLWRRMSRSVSDSTLRHPRPNLTLPLPSVTSLMQFKKELSLSRRSSRVSHRKSFISTTSPTLPRCHSPISGVPLESPRMSPSQHFAFASVKRGDGRRWSVASLPSSGYGTTPGSSNVSSQCSSQERLHQLPNIPTSEELQMLTSHFSSNDSNPSIDDEGRRSPFHRPRSRSLRYKLIFCVVFFSSPSRSPVVDDEIVMMNTLYKERFPKATQQMEERLQSFINDNRSVDARENYENMPKDSVPIIRFVHHQVIEMARDCLQKSQEKLVTSRYFYEMSENLERLLSETKEKSPEAAARLTGAIKKLLLIISRPARLLECLEFDPEEFYHLLEQAEGQAKTSQGIKADIPQYIITKLGLNRDPIAELQEDLSQLETTSSSPEKFRLCIPQSTSKEEKETKVPSEGDFEVVKLISRGAYGVVYLVRLKETHQRFAMKKISKNNLMLRNQVDQVFAERDIMSFTDNPFVVSMYCSFETKKHLCLVMEYVEGGDCATLVKNIGPLPPDMARFYFAETVLAVEYLHSYGIVHRDLKPDNLLITVLGHIKLTDFGLSKMGLMSLATNLYEGYIDRETRQFSDKQVFGTPEYIAPEVILRQGYGKPVDWWSMGVILYEFLIGCVPFFGDTPEELFAHTVNDDIEWPDEDDWSVQPEAKDIITALLQQNARDRLGTGGPQEVKEHPYFFGVDWNSLLRQKAEFVPQITHEEDTSYFDTRMDRYSHDIGEDTDDTDESPLFGSFSSCSPQYRKVQTRLGIYEELEDSTARKSFSRGDSGQSDHSESSPSNLGSTVDTPETDGVRELVDFTEQGHQKKIANPTTPESSQTESDDVSPQIQRKRRLHSKDSLPRFSISIEDNRSSMDLEHLQELVSVEERTRCGAEASSAQRMSLPCKHRSRAVIKSASASGLSLMIPSGAFAYWAVISDDSPPQPVQSPGGSSTASSRDTSPCRELSPLVTSLKPPIIIRRGPRGFGFTVHTIRVYYGDTDFYTMHHLVMAVDDGSPAFESGVRPGDLITHINGEAVQGLYHTQVLQLLLSGGDHVTLRSTALENTSIRTGGRKRELWQSKLARRSMHRQRRQKREHNDKRRKSSLFRRISSKRASVEMQQPMKITCPLSAPVVPADLMPQFMIAASTSSPPLVTPTRSFQTLPRTLSSQDLPASPTHNKSLRSPPITFSSPESSHSPANSSQSSSPSSSAPNSPAGVPSGTTVHYQRPSTLHGLKHKLHTAAKSIHSANRRKSVGHIPLSPLARTPSPSPLPSSSSPTRSPSPLAFPAGHHPGSSNTTQSYSPGTSLSTPGSSNKKGFGRPKSAEPGSPLLRRALSPDRLHPRSAESKSKATPSSISPLCSPALKVTISTAPRVTITSQSPPLPSRSAVIEYGSPSTQVVTSKPPEHPLLARPTRDVPVEKSLNYMDIHQRSECRDKKAVAEPHSVSVFQSSPDGDQHTNNSEFVKLEHRNPLPLASVNVSVIVPCDRTSQHLPRIAEEKDSPTGSKEEAIPMIPLVKEAPLNTETLVVKDQESNNINFSSVKSTEGNLRKSRTESKCDLQTQKGKTSDCKPSKAMEEKSMPSTKSDAKMHRKESSDFSHNKTEGKNSKSSIPEKNIKPKAVDQVSSAHSDTGKSSAQEKRELHQVSSNKD</sequence>
<feature type="compositionally biased region" description="Basic residues" evidence="15">
    <location>
        <begin position="1168"/>
        <end position="1196"/>
    </location>
</feature>
<comment type="catalytic activity">
    <reaction evidence="13">
        <text>L-threonyl-[protein] + ATP = O-phospho-L-threonyl-[protein] + ADP + H(+)</text>
        <dbReference type="Rhea" id="RHEA:46608"/>
        <dbReference type="Rhea" id="RHEA-COMP:11060"/>
        <dbReference type="Rhea" id="RHEA-COMP:11605"/>
        <dbReference type="ChEBI" id="CHEBI:15378"/>
        <dbReference type="ChEBI" id="CHEBI:30013"/>
        <dbReference type="ChEBI" id="CHEBI:30616"/>
        <dbReference type="ChEBI" id="CHEBI:61977"/>
        <dbReference type="ChEBI" id="CHEBI:456216"/>
        <dbReference type="EC" id="2.7.11.1"/>
    </reaction>
</comment>
<dbReference type="PROSITE" id="PS51285">
    <property type="entry name" value="AGC_KINASE_CTER"/>
    <property type="match status" value="1"/>
</dbReference>
<feature type="compositionally biased region" description="Low complexity" evidence="15">
    <location>
        <begin position="207"/>
        <end position="228"/>
    </location>
</feature>
<dbReference type="CDD" id="cd06705">
    <property type="entry name" value="PDZ_MAST"/>
    <property type="match status" value="1"/>
</dbReference>
<dbReference type="GO" id="GO:0000287">
    <property type="term" value="F:magnesium ion binding"/>
    <property type="evidence" value="ECO:0007669"/>
    <property type="project" value="InterPro"/>
</dbReference>
<feature type="compositionally biased region" description="Polar residues" evidence="15">
    <location>
        <begin position="915"/>
        <end position="933"/>
    </location>
</feature>
<keyword evidence="11" id="KW-0067">ATP-binding</keyword>
<reference evidence="20" key="1">
    <citation type="submission" date="2020-01" db="EMBL/GenBank/DDBJ databases">
        <title>Draft genome sequence of the Termite Coptotermes fromosanus.</title>
        <authorList>
            <person name="Itakura S."/>
            <person name="Yosikawa Y."/>
            <person name="Umezawa K."/>
        </authorList>
    </citation>
    <scope>NUCLEOTIDE SEQUENCE [LARGE SCALE GENOMIC DNA]</scope>
</reference>
<keyword evidence="6" id="KW-0723">Serine/threonine-protein kinase</keyword>
<feature type="region of interest" description="Disordered" evidence="15">
    <location>
        <begin position="1328"/>
        <end position="1444"/>
    </location>
</feature>
<dbReference type="Gene3D" id="1.10.510.10">
    <property type="entry name" value="Transferase(Phosphotransferase) domain 1"/>
    <property type="match status" value="1"/>
</dbReference>
<dbReference type="InterPro" id="IPR000719">
    <property type="entry name" value="Prot_kinase_dom"/>
</dbReference>
<feature type="region of interest" description="Disordered" evidence="15">
    <location>
        <begin position="862"/>
        <end position="942"/>
    </location>
</feature>
<evidence type="ECO:0000256" key="13">
    <source>
        <dbReference type="ARBA" id="ARBA00047899"/>
    </source>
</evidence>
<keyword evidence="9" id="KW-0547">Nucleotide-binding</keyword>
<feature type="compositionally biased region" description="Low complexity" evidence="15">
    <location>
        <begin position="1343"/>
        <end position="1370"/>
    </location>
</feature>
<dbReference type="EC" id="2.7.11.1" evidence="4"/>
<comment type="similarity">
    <text evidence="3">Belongs to the protein kinase superfamily. AGC Ser/Thr protein kinase family.</text>
</comment>
<feature type="compositionally biased region" description="Low complexity" evidence="15">
    <location>
        <begin position="1274"/>
        <end position="1304"/>
    </location>
</feature>
<evidence type="ECO:0000256" key="9">
    <source>
        <dbReference type="ARBA" id="ARBA00022741"/>
    </source>
</evidence>
<protein>
    <recommendedName>
        <fullName evidence="4">non-specific serine/threonine protein kinase</fullName>
        <ecNumber evidence="4">2.7.11.1</ecNumber>
    </recommendedName>
</protein>
<feature type="compositionally biased region" description="Polar residues" evidence="15">
    <location>
        <begin position="1709"/>
        <end position="1721"/>
    </location>
</feature>
<feature type="region of interest" description="Disordered" evidence="15">
    <location>
        <begin position="1168"/>
        <end position="1205"/>
    </location>
</feature>
<dbReference type="Gene3D" id="1.20.1480.20">
    <property type="entry name" value="MAST3 pre-PK domain-like"/>
    <property type="match status" value="1"/>
</dbReference>
<evidence type="ECO:0000259" key="16">
    <source>
        <dbReference type="PROSITE" id="PS50011"/>
    </source>
</evidence>
<evidence type="ECO:0000256" key="14">
    <source>
        <dbReference type="ARBA" id="ARBA00048679"/>
    </source>
</evidence>
<dbReference type="InterPro" id="IPR050236">
    <property type="entry name" value="Ser_Thr_kinase_AGC"/>
</dbReference>
<feature type="region of interest" description="Disordered" evidence="15">
    <location>
        <begin position="250"/>
        <end position="271"/>
    </location>
</feature>
<feature type="compositionally biased region" description="Polar residues" evidence="15">
    <location>
        <begin position="881"/>
        <end position="892"/>
    </location>
</feature>
<dbReference type="InterPro" id="IPR008271">
    <property type="entry name" value="Ser/Thr_kinase_AS"/>
</dbReference>
<evidence type="ECO:0000256" key="15">
    <source>
        <dbReference type="SAM" id="MobiDB-lite"/>
    </source>
</evidence>
<evidence type="ECO:0000256" key="2">
    <source>
        <dbReference type="ARBA" id="ARBA00004496"/>
    </source>
</evidence>
<dbReference type="InterPro" id="IPR041489">
    <property type="entry name" value="PDZ_6"/>
</dbReference>
<evidence type="ECO:0000259" key="17">
    <source>
        <dbReference type="PROSITE" id="PS50106"/>
    </source>
</evidence>
<evidence type="ECO:0000256" key="4">
    <source>
        <dbReference type="ARBA" id="ARBA00012513"/>
    </source>
</evidence>
<feature type="region of interest" description="Disordered" evidence="15">
    <location>
        <begin position="1624"/>
        <end position="1736"/>
    </location>
</feature>
<evidence type="ECO:0000256" key="11">
    <source>
        <dbReference type="ARBA" id="ARBA00022840"/>
    </source>
</evidence>
<dbReference type="CDD" id="cd05609">
    <property type="entry name" value="STKc_MAST"/>
    <property type="match status" value="1"/>
</dbReference>
<dbReference type="Pfam" id="PF17820">
    <property type="entry name" value="PDZ_6"/>
    <property type="match status" value="1"/>
</dbReference>
<feature type="compositionally biased region" description="Polar residues" evidence="15">
    <location>
        <begin position="250"/>
        <end position="259"/>
    </location>
</feature>
<dbReference type="PANTHER" id="PTHR24356">
    <property type="entry name" value="SERINE/THREONINE-PROTEIN KINASE"/>
    <property type="match status" value="1"/>
</dbReference>
<feature type="domain" description="Protein kinase" evidence="16">
    <location>
        <begin position="510"/>
        <end position="784"/>
    </location>
</feature>
<feature type="region of interest" description="Disordered" evidence="15">
    <location>
        <begin position="822"/>
        <end position="841"/>
    </location>
</feature>
<evidence type="ECO:0000256" key="5">
    <source>
        <dbReference type="ARBA" id="ARBA00022490"/>
    </source>
</evidence>
<dbReference type="InParanoid" id="A0A6L2Q7I3"/>
<name>A0A6L2Q7I3_COPFO</name>
<dbReference type="SMART" id="SM00220">
    <property type="entry name" value="S_TKc"/>
    <property type="match status" value="1"/>
</dbReference>
<feature type="compositionally biased region" description="Basic and acidic residues" evidence="15">
    <location>
        <begin position="1420"/>
        <end position="1434"/>
    </location>
</feature>
<dbReference type="FunFam" id="3.30.200.20:FF:000012">
    <property type="entry name" value="microtubule-associated serine/threonine-protein kinase 2 isoform X1"/>
    <property type="match status" value="1"/>
</dbReference>
<evidence type="ECO:0000256" key="7">
    <source>
        <dbReference type="ARBA" id="ARBA00022553"/>
    </source>
</evidence>
<dbReference type="GO" id="GO:0005524">
    <property type="term" value="F:ATP binding"/>
    <property type="evidence" value="ECO:0007669"/>
    <property type="project" value="UniProtKB-KW"/>
</dbReference>
<comment type="catalytic activity">
    <reaction evidence="14">
        <text>L-seryl-[protein] + ATP = O-phospho-L-seryl-[protein] + ADP + H(+)</text>
        <dbReference type="Rhea" id="RHEA:17989"/>
        <dbReference type="Rhea" id="RHEA-COMP:9863"/>
        <dbReference type="Rhea" id="RHEA-COMP:11604"/>
        <dbReference type="ChEBI" id="CHEBI:15378"/>
        <dbReference type="ChEBI" id="CHEBI:29999"/>
        <dbReference type="ChEBI" id="CHEBI:30616"/>
        <dbReference type="ChEBI" id="CHEBI:83421"/>
        <dbReference type="ChEBI" id="CHEBI:456216"/>
        <dbReference type="EC" id="2.7.11.1"/>
    </reaction>
</comment>
<evidence type="ECO:0000313" key="19">
    <source>
        <dbReference type="EMBL" id="GFG39462.1"/>
    </source>
</evidence>
<dbReference type="SUPFAM" id="SSF140482">
    <property type="entry name" value="MAST3 pre-PK domain-like"/>
    <property type="match status" value="1"/>
</dbReference>
<accession>A0A6L2Q7I3</accession>
<evidence type="ECO:0000256" key="3">
    <source>
        <dbReference type="ARBA" id="ARBA00009903"/>
    </source>
</evidence>
<feature type="domain" description="PDZ" evidence="17">
    <location>
        <begin position="1060"/>
        <end position="1148"/>
    </location>
</feature>
<feature type="region of interest" description="Disordered" evidence="15">
    <location>
        <begin position="1251"/>
        <end position="1311"/>
    </location>
</feature>
<dbReference type="FunFam" id="2.30.42.10:FF:000008">
    <property type="entry name" value="microtubule-associated serine/threonine-protein kinase 4 isoform X2"/>
    <property type="match status" value="1"/>
</dbReference>
<dbReference type="InterPro" id="IPR023142">
    <property type="entry name" value="MAST_pre-PK_dom_sf"/>
</dbReference>
<evidence type="ECO:0000256" key="10">
    <source>
        <dbReference type="ARBA" id="ARBA00022777"/>
    </source>
</evidence>
<comment type="caution">
    <text evidence="19">The sequence shown here is derived from an EMBL/GenBank/DDBJ whole genome shotgun (WGS) entry which is preliminary data.</text>
</comment>
<evidence type="ECO:0000256" key="8">
    <source>
        <dbReference type="ARBA" id="ARBA00022679"/>
    </source>
</evidence>
<dbReference type="Gene3D" id="3.30.200.20">
    <property type="entry name" value="Phosphorylase Kinase, domain 1"/>
    <property type="match status" value="1"/>
</dbReference>
<dbReference type="Pfam" id="PF00069">
    <property type="entry name" value="Pkinase"/>
    <property type="match status" value="1"/>
</dbReference>
<dbReference type="InterPro" id="IPR000961">
    <property type="entry name" value="AGC-kinase_C"/>
</dbReference>
<dbReference type="FunCoup" id="A0A6L2Q7I3">
    <property type="interactions" value="581"/>
</dbReference>
<feature type="compositionally biased region" description="Polar residues" evidence="15">
    <location>
        <begin position="1251"/>
        <end position="1263"/>
    </location>
</feature>
<dbReference type="GO" id="GO:0004674">
    <property type="term" value="F:protein serine/threonine kinase activity"/>
    <property type="evidence" value="ECO:0007669"/>
    <property type="project" value="UniProtKB-KW"/>
</dbReference>
<feature type="domain" description="AGC-kinase C-terminal" evidence="18">
    <location>
        <begin position="785"/>
        <end position="851"/>
    </location>
</feature>
<evidence type="ECO:0000256" key="1">
    <source>
        <dbReference type="ARBA" id="ARBA00001946"/>
    </source>
</evidence>
<comment type="cofactor">
    <cofactor evidence="1">
        <name>Mg(2+)</name>
        <dbReference type="ChEBI" id="CHEBI:18420"/>
    </cofactor>
</comment>
<dbReference type="Gene3D" id="2.30.42.10">
    <property type="match status" value="1"/>
</dbReference>
<dbReference type="FunFam" id="1.10.510.10:FF:000012">
    <property type="entry name" value="microtubule-associated serine/threonine-protein kinase 2 isoform X1"/>
    <property type="match status" value="1"/>
</dbReference>
<evidence type="ECO:0000259" key="18">
    <source>
        <dbReference type="PROSITE" id="PS51285"/>
    </source>
</evidence>
<feature type="compositionally biased region" description="Basic and acidic residues" evidence="15">
    <location>
        <begin position="896"/>
        <end position="909"/>
    </location>
</feature>
<evidence type="ECO:0000256" key="6">
    <source>
        <dbReference type="ARBA" id="ARBA00022527"/>
    </source>
</evidence>
<dbReference type="GO" id="GO:0005737">
    <property type="term" value="C:cytoplasm"/>
    <property type="evidence" value="ECO:0007669"/>
    <property type="project" value="UniProtKB-SubCell"/>
</dbReference>
<dbReference type="PROSITE" id="PS00108">
    <property type="entry name" value="PROTEIN_KINASE_ST"/>
    <property type="match status" value="1"/>
</dbReference>
<comment type="subcellular location">
    <subcellularLocation>
        <location evidence="2">Cytoplasm</location>
    </subcellularLocation>
</comment>
<dbReference type="FunFam" id="1.20.1480.20:FF:000001">
    <property type="entry name" value="microtubule-associated serine/threonine-protein kinase 4 isoform X1"/>
    <property type="match status" value="1"/>
</dbReference>
<dbReference type="InterPro" id="IPR015022">
    <property type="entry name" value="MAST_pre-PK_dom"/>
</dbReference>
<evidence type="ECO:0000313" key="20">
    <source>
        <dbReference type="Proteomes" id="UP000502823"/>
    </source>
</evidence>
<dbReference type="Pfam" id="PF08926">
    <property type="entry name" value="DUF1908"/>
    <property type="match status" value="1"/>
</dbReference>
<dbReference type="PROSITE" id="PS50106">
    <property type="entry name" value="PDZ"/>
    <property type="match status" value="1"/>
</dbReference>
<keyword evidence="10" id="KW-0418">Kinase</keyword>
<feature type="compositionally biased region" description="Basic and acidic residues" evidence="15">
    <location>
        <begin position="1651"/>
        <end position="1692"/>
    </location>
</feature>